<dbReference type="GO" id="GO:0032259">
    <property type="term" value="P:methylation"/>
    <property type="evidence" value="ECO:0007669"/>
    <property type="project" value="UniProtKB-KW"/>
</dbReference>
<evidence type="ECO:0000313" key="1">
    <source>
        <dbReference type="EMBL" id="AZI75934.1"/>
    </source>
</evidence>
<dbReference type="SUPFAM" id="SSF53335">
    <property type="entry name" value="S-adenosyl-L-methionine-dependent methyltransferases"/>
    <property type="match status" value="1"/>
</dbReference>
<keyword evidence="2" id="KW-1185">Reference proteome</keyword>
<dbReference type="InterPro" id="IPR029063">
    <property type="entry name" value="SAM-dependent_MTases_sf"/>
</dbReference>
<organism evidence="1">
    <name type="scientific">Sulfolobales Beppu rod-shaped virus 1</name>
    <dbReference type="NCBI Taxonomy" id="2493121"/>
    <lineage>
        <taxon>Viruses</taxon>
        <taxon>Adnaviria</taxon>
        <taxon>Zilligvirae</taxon>
        <taxon>Taleaviricota</taxon>
        <taxon>Tokiviricetes</taxon>
        <taxon>Ligamenvirales</taxon>
        <taxon>Rudiviridae</taxon>
        <taxon>Japarudivirus</taxon>
        <taxon>Japarudivirus beppuense</taxon>
        <taxon>Japarudivirus SBRV1</taxon>
    </lineage>
</organism>
<gene>
    <name evidence="1" type="ORF">SBRV1_gp45</name>
</gene>
<evidence type="ECO:0000313" key="2">
    <source>
        <dbReference type="Proteomes" id="UP000277970"/>
    </source>
</evidence>
<dbReference type="GO" id="GO:0008168">
    <property type="term" value="F:methyltransferase activity"/>
    <property type="evidence" value="ECO:0007669"/>
    <property type="project" value="UniProtKB-KW"/>
</dbReference>
<name>A0A3Q8QA48_9VIRU</name>
<reference evidence="1" key="1">
    <citation type="journal article" date="2018" name="Environ. Microbiol.">
        <title>New archaeal viruses discovered by metagenomic analysis of viral communities in enrichment cultures.</title>
        <authorList>
            <person name="Liu Y."/>
            <person name="Brandt D."/>
            <person name="Ishino S."/>
            <person name="Ishino Y."/>
            <person name="Koonin E.V."/>
            <person name="Kalinowski J."/>
            <person name="Krupovic M."/>
            <person name="Prangishvili D."/>
        </authorList>
    </citation>
    <scope>NUCLEOTIDE SEQUENCE [LARGE SCALE GENOMIC DNA]</scope>
</reference>
<sequence>MKIKMPSWTMFADRESSGKIKMTIPYDIVKEDGTMKVPLIWDHNDLETIKDLEKLTEIVKDKNVLEIGSGNGYLAYYLSHFSKKYDAYETFPPYIVIYTIYIQPYVVKEKLNLNYIVKYVTDDDLKYFENYDIGIYSGLSDSEHILKMLKQKCKQVIHIYPKEIKIKEDDVEMELRWKIVKS</sequence>
<dbReference type="EMBL" id="MK064565">
    <property type="protein sequence ID" value="AZI75934.1"/>
    <property type="molecule type" value="Genomic_DNA"/>
</dbReference>
<dbReference type="Gene3D" id="3.40.50.150">
    <property type="entry name" value="Vaccinia Virus protein VP39"/>
    <property type="match status" value="1"/>
</dbReference>
<keyword evidence="1" id="KW-0808">Transferase</keyword>
<keyword evidence="1" id="KW-0489">Methyltransferase</keyword>
<dbReference type="Proteomes" id="UP000277970">
    <property type="component" value="Segment"/>
</dbReference>
<proteinExistence type="predicted"/>
<accession>A0A3Q8QA48</accession>
<protein>
    <submittedName>
        <fullName evidence="1">Putative methyltransferase</fullName>
    </submittedName>
</protein>